<dbReference type="InterPro" id="IPR036638">
    <property type="entry name" value="HLH_DNA-bd_sf"/>
</dbReference>
<reference evidence="7" key="1">
    <citation type="submission" date="2023-03" db="EMBL/GenBank/DDBJ databases">
        <title>Mating type loci evolution in Malassezia.</title>
        <authorList>
            <person name="Coelho M.A."/>
        </authorList>
    </citation>
    <scope>NUCLEOTIDE SEQUENCE</scope>
    <source>
        <strain evidence="7">CBS 7876</strain>
    </source>
</reference>
<evidence type="ECO:0000256" key="3">
    <source>
        <dbReference type="ARBA" id="ARBA00023125"/>
    </source>
</evidence>
<sequence>MKERLGDNSGTLSPTSGASLPPAPGPYEEFMVPMDGPMVMDDTMLSELSNMLQVHASGSPLRSHVSTPRSVLDDPSVANVVRTPEGAGQLFTENEASLLSQFLANLENGLAQPLDGSAPSASLSSPPRAASPHTGQPEAPTAEQRGAPPAEERGAPLTALPPVPERTNVSEERISASDAPEEPPQKRRRHIVSEQRRRNQIREGFMRLSELLDTGRLYGARALGLNAGAGTGVEDEDLDDRTDNEEDLSLVFDEEEAQRRRRNAQRRARSRVVGGKTVRGRGRGRGGSAGGSGSKSAVLFQVIDLLYWLDARNTTLRNEIAELSAAV</sequence>
<protein>
    <recommendedName>
        <fullName evidence="9">BHLH domain-containing protein</fullName>
    </recommendedName>
</protein>
<dbReference type="AlphaFoldDB" id="A0AAF0E3T6"/>
<feature type="compositionally biased region" description="Basic residues" evidence="6">
    <location>
        <begin position="259"/>
        <end position="270"/>
    </location>
</feature>
<dbReference type="GO" id="GO:0046983">
    <property type="term" value="F:protein dimerization activity"/>
    <property type="evidence" value="ECO:0007669"/>
    <property type="project" value="InterPro"/>
</dbReference>
<dbReference type="GO" id="GO:0000981">
    <property type="term" value="F:DNA-binding transcription factor activity, RNA polymerase II-specific"/>
    <property type="evidence" value="ECO:0007669"/>
    <property type="project" value="TreeGrafter"/>
</dbReference>
<evidence type="ECO:0000313" key="7">
    <source>
        <dbReference type="EMBL" id="WFD02623.1"/>
    </source>
</evidence>
<evidence type="ECO:0000256" key="1">
    <source>
        <dbReference type="ARBA" id="ARBA00004123"/>
    </source>
</evidence>
<evidence type="ECO:0000256" key="6">
    <source>
        <dbReference type="SAM" id="MobiDB-lite"/>
    </source>
</evidence>
<proteinExistence type="predicted"/>
<accession>A0AAF0E3T6</accession>
<keyword evidence="4" id="KW-0804">Transcription</keyword>
<feature type="region of interest" description="Disordered" evidence="6">
    <location>
        <begin position="256"/>
        <end position="294"/>
    </location>
</feature>
<evidence type="ECO:0000256" key="2">
    <source>
        <dbReference type="ARBA" id="ARBA00023015"/>
    </source>
</evidence>
<dbReference type="GO" id="GO:0000978">
    <property type="term" value="F:RNA polymerase II cis-regulatory region sequence-specific DNA binding"/>
    <property type="evidence" value="ECO:0007669"/>
    <property type="project" value="TreeGrafter"/>
</dbReference>
<dbReference type="Gene3D" id="4.10.280.10">
    <property type="entry name" value="Helix-loop-helix DNA-binding domain"/>
    <property type="match status" value="1"/>
</dbReference>
<dbReference type="InterPro" id="IPR052207">
    <property type="entry name" value="Max-like/E-box_TFs"/>
</dbReference>
<evidence type="ECO:0000313" key="8">
    <source>
        <dbReference type="Proteomes" id="UP001214603"/>
    </source>
</evidence>
<feature type="compositionally biased region" description="Polar residues" evidence="6">
    <location>
        <begin position="8"/>
        <end position="18"/>
    </location>
</feature>
<evidence type="ECO:0000256" key="4">
    <source>
        <dbReference type="ARBA" id="ARBA00023163"/>
    </source>
</evidence>
<evidence type="ECO:0000256" key="5">
    <source>
        <dbReference type="ARBA" id="ARBA00023242"/>
    </source>
</evidence>
<dbReference type="Proteomes" id="UP001214603">
    <property type="component" value="Chromosome 2"/>
</dbReference>
<name>A0AAF0E3T6_9BASI</name>
<dbReference type="EMBL" id="CP119935">
    <property type="protein sequence ID" value="WFD02623.1"/>
    <property type="molecule type" value="Genomic_DNA"/>
</dbReference>
<feature type="compositionally biased region" description="Low complexity" evidence="6">
    <location>
        <begin position="117"/>
        <end position="132"/>
    </location>
</feature>
<keyword evidence="2" id="KW-0805">Transcription regulation</keyword>
<comment type="subcellular location">
    <subcellularLocation>
        <location evidence="1">Nucleus</location>
    </subcellularLocation>
</comment>
<dbReference type="PANTHER" id="PTHR15741">
    <property type="entry name" value="BASIC HELIX-LOOP-HELIX ZIP TRANSCRIPTION FACTOR"/>
    <property type="match status" value="1"/>
</dbReference>
<keyword evidence="3" id="KW-0238">DNA-binding</keyword>
<organism evidence="7 8">
    <name type="scientific">Malassezia obtusa</name>
    <dbReference type="NCBI Taxonomy" id="76774"/>
    <lineage>
        <taxon>Eukaryota</taxon>
        <taxon>Fungi</taxon>
        <taxon>Dikarya</taxon>
        <taxon>Basidiomycota</taxon>
        <taxon>Ustilaginomycotina</taxon>
        <taxon>Malasseziomycetes</taxon>
        <taxon>Malasseziales</taxon>
        <taxon>Malasseziaceae</taxon>
        <taxon>Malassezia</taxon>
    </lineage>
</organism>
<dbReference type="SUPFAM" id="SSF47459">
    <property type="entry name" value="HLH, helix-loop-helix DNA-binding domain"/>
    <property type="match status" value="1"/>
</dbReference>
<gene>
    <name evidence="7" type="ORF">MOBT1_001304</name>
</gene>
<dbReference type="GO" id="GO:0005634">
    <property type="term" value="C:nucleus"/>
    <property type="evidence" value="ECO:0007669"/>
    <property type="project" value="UniProtKB-SubCell"/>
</dbReference>
<keyword evidence="5" id="KW-0539">Nucleus</keyword>
<feature type="region of interest" description="Disordered" evidence="6">
    <location>
        <begin position="1"/>
        <end position="29"/>
    </location>
</feature>
<keyword evidence="8" id="KW-1185">Reference proteome</keyword>
<feature type="region of interest" description="Disordered" evidence="6">
    <location>
        <begin position="113"/>
        <end position="196"/>
    </location>
</feature>
<evidence type="ECO:0008006" key="9">
    <source>
        <dbReference type="Google" id="ProtNLM"/>
    </source>
</evidence>
<dbReference type="PANTHER" id="PTHR15741:SF27">
    <property type="entry name" value="TRANSCRIPTION FACTOR AP-4"/>
    <property type="match status" value="1"/>
</dbReference>